<protein>
    <submittedName>
        <fullName evidence="2">Alpha-ketoglutarate-dependent sulfonate dioxygenase protein</fullName>
    </submittedName>
</protein>
<accession>A0ABR1WJW8</accession>
<keyword evidence="3" id="KW-1185">Reference proteome</keyword>
<keyword evidence="2" id="KW-0560">Oxidoreductase</keyword>
<dbReference type="PANTHER" id="PTHR34365">
    <property type="entry name" value="ENOLASE (DUF1399)"/>
    <property type="match status" value="1"/>
</dbReference>
<evidence type="ECO:0000313" key="3">
    <source>
        <dbReference type="Proteomes" id="UP001446871"/>
    </source>
</evidence>
<dbReference type="InterPro" id="IPR009836">
    <property type="entry name" value="GRDP-like"/>
</dbReference>
<dbReference type="Proteomes" id="UP001446871">
    <property type="component" value="Unassembled WGS sequence"/>
</dbReference>
<dbReference type="GO" id="GO:0051213">
    <property type="term" value="F:dioxygenase activity"/>
    <property type="evidence" value="ECO:0007669"/>
    <property type="project" value="UniProtKB-KW"/>
</dbReference>
<proteinExistence type="predicted"/>
<keyword evidence="2" id="KW-0223">Dioxygenase</keyword>
<dbReference type="Pfam" id="PF07173">
    <property type="entry name" value="GRDP-like"/>
    <property type="match status" value="1"/>
</dbReference>
<feature type="region of interest" description="Disordered" evidence="1">
    <location>
        <begin position="704"/>
        <end position="734"/>
    </location>
</feature>
<sequence length="818" mass="92091">MLARANGNPGLDRLGQALAGSQAVVVRLRWGGVLVPNHPDFADNWNTTTWQAEVTIFKALVMSGKRLRKAEGSGMGSQYVPPAYTDHEGPQIDEETESQLKAAFYNLNLGCDASPTPVVNICLAHLKLLRAFEELKNRMGLKDGLWDIWDSRAQNSSRAGPGRSTDTLDILVKLREKRWAVYVARAVDRYEAWWKSFVPVMLTEFDMVADGKDGQPSRFEGFTTKREPMIWTMANQAVVIDVLLVWHAHMLNPRIFLEDCLRWGYGHLWHSGMPWTEINAALRPNFEYEVTEECKESWNHRTGLAWSNRDDPDIKPLQCPVCFDWDTYPWTTCGLPRDYKGDKKPGLVGSGIGDGQLKSECARCGIAIDEDLLRVAKFRDDVENLVTHDWPMAGTILDIRDGLVRKQQKDPDQLFPNRLVRRGLLVDVTNIFQPGNKVRPSMSVIRDRIGKITSHTSLRHSSDLLKKIDKNIDGVGTLAPHRLSKQARMQTRCMMSRYWENSSIFGIDLRGAVMRQSVFTEKMYKIDWLHSPTARFTMEKLVVKYERFFDIAAKFPDEFVTPTLDVDLAWHTHQLSPGQYFDYSIAKTRIFIDHNDKVDEEKLAESFDWMVKTYQQRYGEVYSECYCWFCESLRFKHASSMKKLSPEWRVAVQEGNGESVHISSHPAVQAENERNPGRRTRRLVFHNDVDDAYTKALKKTNQGPKKALFGRTKSGSSSSSSSTTIMGPRGEDHCDHWGKPIALPGPWYSEPVATLTPQMYPSHPGLIHTAPGQPGACAAGTCGGSAGCGSGALALCGSGCSGYKKKSFTNNMAPTDGP</sequence>
<feature type="region of interest" description="Disordered" evidence="1">
    <location>
        <begin position="659"/>
        <end position="678"/>
    </location>
</feature>
<organism evidence="2 3">
    <name type="scientific">Apiospora saccharicola</name>
    <dbReference type="NCBI Taxonomy" id="335842"/>
    <lineage>
        <taxon>Eukaryota</taxon>
        <taxon>Fungi</taxon>
        <taxon>Dikarya</taxon>
        <taxon>Ascomycota</taxon>
        <taxon>Pezizomycotina</taxon>
        <taxon>Sordariomycetes</taxon>
        <taxon>Xylariomycetidae</taxon>
        <taxon>Amphisphaeriales</taxon>
        <taxon>Apiosporaceae</taxon>
        <taxon>Apiospora</taxon>
    </lineage>
</organism>
<evidence type="ECO:0000313" key="2">
    <source>
        <dbReference type="EMBL" id="KAK8082791.1"/>
    </source>
</evidence>
<reference evidence="2 3" key="1">
    <citation type="submission" date="2023-01" db="EMBL/GenBank/DDBJ databases">
        <title>Analysis of 21 Apiospora genomes using comparative genomics revels a genus with tremendous synthesis potential of carbohydrate active enzymes and secondary metabolites.</title>
        <authorList>
            <person name="Sorensen T."/>
        </authorList>
    </citation>
    <scope>NUCLEOTIDE SEQUENCE [LARGE SCALE GENOMIC DNA]</scope>
    <source>
        <strain evidence="2 3">CBS 83171</strain>
    </source>
</reference>
<comment type="caution">
    <text evidence="2">The sequence shown here is derived from an EMBL/GenBank/DDBJ whole genome shotgun (WGS) entry which is preliminary data.</text>
</comment>
<name>A0ABR1WJW8_9PEZI</name>
<dbReference type="EMBL" id="JAQQWM010000001">
    <property type="protein sequence ID" value="KAK8082791.1"/>
    <property type="molecule type" value="Genomic_DNA"/>
</dbReference>
<dbReference type="PANTHER" id="PTHR34365:SF7">
    <property type="entry name" value="GLYCINE-RICH DOMAIN-CONTAINING PROTEIN 1"/>
    <property type="match status" value="1"/>
</dbReference>
<evidence type="ECO:0000256" key="1">
    <source>
        <dbReference type="SAM" id="MobiDB-lite"/>
    </source>
</evidence>
<gene>
    <name evidence="2" type="ORF">PG996_001572</name>
</gene>